<dbReference type="Proteomes" id="UP000837932">
    <property type="component" value="Unassembled WGS sequence"/>
</dbReference>
<protein>
    <submittedName>
        <fullName evidence="1">Uncharacterized protein</fullName>
    </submittedName>
</protein>
<dbReference type="EMBL" id="CAKLPY010000009">
    <property type="protein sequence ID" value="CAH0997972.1"/>
    <property type="molecule type" value="Genomic_DNA"/>
</dbReference>
<evidence type="ECO:0000313" key="2">
    <source>
        <dbReference type="Proteomes" id="UP000837932"/>
    </source>
</evidence>
<sequence length="197" mass="23206">MIKGDIGYFGLSEWWLNSFSESERKYIVSTYNPLSIGTESLTEGHYDYTSRSIISFLVGLSGWFNKIEDIQIALKIFEKIDSLIQPNTNIIDLHFYYSQKIEIFYKHRETYPSALNLAIESCKKQIEISEKASIELKKEYQGSYLPKHKGYEQLAIIEEKNKKYDNVIALCNKAITQKWNGDWQKRIERCYKKIQKM</sequence>
<evidence type="ECO:0000313" key="1">
    <source>
        <dbReference type="EMBL" id="CAH0997972.1"/>
    </source>
</evidence>
<keyword evidence="2" id="KW-1185">Reference proteome</keyword>
<reference evidence="1" key="1">
    <citation type="submission" date="2021-12" db="EMBL/GenBank/DDBJ databases">
        <authorList>
            <person name="Rodrigo-Torres L."/>
            <person name="Arahal R. D."/>
            <person name="Lucena T."/>
        </authorList>
    </citation>
    <scope>NUCLEOTIDE SEQUENCE</scope>
    <source>
        <strain evidence="1">CECT 8858</strain>
    </source>
</reference>
<dbReference type="RefSeq" id="WP_238808781.1">
    <property type="nucleotide sequence ID" value="NZ_CAKLPY010000009.1"/>
</dbReference>
<proteinExistence type="predicted"/>
<accession>A0ABM9AVA2</accession>
<comment type="caution">
    <text evidence="1">The sequence shown here is derived from an EMBL/GenBank/DDBJ whole genome shotgun (WGS) entry which is preliminary data.</text>
</comment>
<gene>
    <name evidence="1" type="ORF">EMA8858_04107</name>
</gene>
<name>A0ABM9AVA2_9BACT</name>
<organism evidence="1 2">
    <name type="scientific">Emticicia aquatica</name>
    <dbReference type="NCBI Taxonomy" id="1681835"/>
    <lineage>
        <taxon>Bacteria</taxon>
        <taxon>Pseudomonadati</taxon>
        <taxon>Bacteroidota</taxon>
        <taxon>Cytophagia</taxon>
        <taxon>Cytophagales</taxon>
        <taxon>Leadbetterellaceae</taxon>
        <taxon>Emticicia</taxon>
    </lineage>
</organism>